<evidence type="ECO:0000313" key="2">
    <source>
        <dbReference type="EMBL" id="PPE75725.1"/>
    </source>
</evidence>
<dbReference type="Gene3D" id="3.30.720.110">
    <property type="match status" value="1"/>
</dbReference>
<keyword evidence="3" id="KW-1185">Reference proteome</keyword>
<dbReference type="EMBL" id="PSNW01000001">
    <property type="protein sequence ID" value="PPE75725.1"/>
    <property type="molecule type" value="Genomic_DNA"/>
</dbReference>
<feature type="domain" description="Glyoxalase/fosfomycin resistance/dioxygenase" evidence="1">
    <location>
        <begin position="18"/>
        <end position="124"/>
    </location>
</feature>
<dbReference type="InterPro" id="IPR004360">
    <property type="entry name" value="Glyas_Fos-R_dOase_dom"/>
</dbReference>
<dbReference type="PANTHER" id="PTHR34109">
    <property type="entry name" value="BNAUNNG04460D PROTEIN-RELATED"/>
    <property type="match status" value="1"/>
</dbReference>
<dbReference type="PANTHER" id="PTHR34109:SF1">
    <property type="entry name" value="VOC DOMAIN-CONTAINING PROTEIN"/>
    <property type="match status" value="1"/>
</dbReference>
<dbReference type="Pfam" id="PF00903">
    <property type="entry name" value="Glyoxalase"/>
    <property type="match status" value="1"/>
</dbReference>
<evidence type="ECO:0000313" key="3">
    <source>
        <dbReference type="Proteomes" id="UP000238220"/>
    </source>
</evidence>
<dbReference type="SUPFAM" id="SSF54593">
    <property type="entry name" value="Glyoxalase/Bleomycin resistance protein/Dihydroxybiphenyl dioxygenase"/>
    <property type="match status" value="1"/>
</dbReference>
<name>A0A2S5TL55_9GAMM</name>
<sequence>MKTANPLPDPGHALTPHLILRDAARAIDWYVAVFGAVEEFRLTEPSGKVGHAELRLGGGGLMLADEYPEHGALGPRTVGGTPVRLHLYVADVDAGATLLRPVQDEFYGDRCGMLQDPFGHQWQLASRREEISPEQMQRRWSAMLQGAQ</sequence>
<dbReference type="RefSeq" id="WP_104228690.1">
    <property type="nucleotide sequence ID" value="NZ_PSNW01000001.1"/>
</dbReference>
<dbReference type="AlphaFoldDB" id="A0A2S5TL55"/>
<dbReference type="Proteomes" id="UP000238220">
    <property type="component" value="Unassembled WGS sequence"/>
</dbReference>
<dbReference type="InterPro" id="IPR029068">
    <property type="entry name" value="Glyas_Bleomycin-R_OHBP_Dase"/>
</dbReference>
<comment type="caution">
    <text evidence="2">The sequence shown here is derived from an EMBL/GenBank/DDBJ whole genome shotgun (WGS) entry which is preliminary data.</text>
</comment>
<gene>
    <name evidence="2" type="ORF">C3942_02195</name>
</gene>
<proteinExistence type="predicted"/>
<dbReference type="CDD" id="cd07246">
    <property type="entry name" value="VOC_like"/>
    <property type="match status" value="1"/>
</dbReference>
<dbReference type="Gene3D" id="3.30.720.120">
    <property type="match status" value="1"/>
</dbReference>
<accession>A0A2S5TL55</accession>
<organism evidence="2 3">
    <name type="scientific">Solimonas fluminis</name>
    <dbReference type="NCBI Taxonomy" id="2086571"/>
    <lineage>
        <taxon>Bacteria</taxon>
        <taxon>Pseudomonadati</taxon>
        <taxon>Pseudomonadota</taxon>
        <taxon>Gammaproteobacteria</taxon>
        <taxon>Nevskiales</taxon>
        <taxon>Nevskiaceae</taxon>
        <taxon>Solimonas</taxon>
    </lineage>
</organism>
<evidence type="ECO:0000259" key="1">
    <source>
        <dbReference type="Pfam" id="PF00903"/>
    </source>
</evidence>
<dbReference type="OrthoDB" id="9795306at2"/>
<reference evidence="2 3" key="1">
    <citation type="submission" date="2018-02" db="EMBL/GenBank/DDBJ databases">
        <title>Genome sequencing of Solimonas sp. HR-BB.</title>
        <authorList>
            <person name="Lee Y."/>
            <person name="Jeon C.O."/>
        </authorList>
    </citation>
    <scope>NUCLEOTIDE SEQUENCE [LARGE SCALE GENOMIC DNA]</scope>
    <source>
        <strain evidence="2 3">HR-BB</strain>
    </source>
</reference>
<protein>
    <recommendedName>
        <fullName evidence="1">Glyoxalase/fosfomycin resistance/dioxygenase domain-containing protein</fullName>
    </recommendedName>
</protein>